<feature type="region of interest" description="Disordered" evidence="1">
    <location>
        <begin position="28"/>
        <end position="75"/>
    </location>
</feature>
<gene>
    <name evidence="2" type="ORF">A2557_00730</name>
</gene>
<sequence>MGKAKVELGFYLNGFVYNLKRAVGLVSERSAQKSGKAPQTGGKLDWAKQNKTGLPEKTIGPGTGNLESNLRNGLP</sequence>
<dbReference type="EMBL" id="MFNF01000018">
    <property type="protein sequence ID" value="OGH03233.1"/>
    <property type="molecule type" value="Genomic_DNA"/>
</dbReference>
<protein>
    <submittedName>
        <fullName evidence="2">Uncharacterized protein</fullName>
    </submittedName>
</protein>
<reference evidence="2 3" key="1">
    <citation type="journal article" date="2016" name="Nat. Commun.">
        <title>Thousands of microbial genomes shed light on interconnected biogeochemical processes in an aquifer system.</title>
        <authorList>
            <person name="Anantharaman K."/>
            <person name="Brown C.T."/>
            <person name="Hug L.A."/>
            <person name="Sharon I."/>
            <person name="Castelle C.J."/>
            <person name="Probst A.J."/>
            <person name="Thomas B.C."/>
            <person name="Singh A."/>
            <person name="Wilkins M.J."/>
            <person name="Karaoz U."/>
            <person name="Brodie E.L."/>
            <person name="Williams K.H."/>
            <person name="Hubbard S.S."/>
            <person name="Banfield J.F."/>
        </authorList>
    </citation>
    <scope>NUCLEOTIDE SEQUENCE [LARGE SCALE GENOMIC DNA]</scope>
</reference>
<evidence type="ECO:0000313" key="3">
    <source>
        <dbReference type="Proteomes" id="UP000177583"/>
    </source>
</evidence>
<dbReference type="Proteomes" id="UP000177583">
    <property type="component" value="Unassembled WGS sequence"/>
</dbReference>
<accession>A0A1F6GYI5</accession>
<feature type="compositionally biased region" description="Polar residues" evidence="1">
    <location>
        <begin position="65"/>
        <end position="75"/>
    </location>
</feature>
<comment type="caution">
    <text evidence="2">The sequence shown here is derived from an EMBL/GenBank/DDBJ whole genome shotgun (WGS) entry which is preliminary data.</text>
</comment>
<organism evidence="2 3">
    <name type="scientific">Candidatus Lambdaproteobacteria bacterium RIFOXYD2_FULL_56_26</name>
    <dbReference type="NCBI Taxonomy" id="1817773"/>
    <lineage>
        <taxon>Bacteria</taxon>
        <taxon>Pseudomonadati</taxon>
        <taxon>Pseudomonadota</taxon>
        <taxon>Candidatus Lambdaproteobacteria</taxon>
    </lineage>
</organism>
<dbReference type="AlphaFoldDB" id="A0A1F6GYI5"/>
<proteinExistence type="predicted"/>
<evidence type="ECO:0000313" key="2">
    <source>
        <dbReference type="EMBL" id="OGH03233.1"/>
    </source>
</evidence>
<name>A0A1F6GYI5_9PROT</name>
<evidence type="ECO:0000256" key="1">
    <source>
        <dbReference type="SAM" id="MobiDB-lite"/>
    </source>
</evidence>